<dbReference type="KEGG" id="pmm:PMM1844"/>
<dbReference type="HOGENOM" id="CLU_219130_0_0_3"/>
<evidence type="ECO:0000313" key="2">
    <source>
        <dbReference type="EMBL" id="CAP16348.1"/>
    </source>
</evidence>
<dbReference type="STRING" id="59919.PMM1844"/>
<organism evidence="2 3">
    <name type="scientific">Prochlorococcus marinus subsp. pastoris (strain CCMP1986 / NIES-2087 / MED4)</name>
    <dbReference type="NCBI Taxonomy" id="59919"/>
    <lineage>
        <taxon>Bacteria</taxon>
        <taxon>Bacillati</taxon>
        <taxon>Cyanobacteriota</taxon>
        <taxon>Cyanophyceae</taxon>
        <taxon>Synechococcales</taxon>
        <taxon>Prochlorococcaceae</taxon>
        <taxon>Prochlorococcus</taxon>
    </lineage>
</organism>
<dbReference type="EMBL" id="BX548174">
    <property type="protein sequence ID" value="CAP16348.1"/>
    <property type="molecule type" value="Genomic_DNA"/>
</dbReference>
<keyword evidence="1" id="KW-1133">Transmembrane helix</keyword>
<dbReference type="Proteomes" id="UP000001026">
    <property type="component" value="Chromosome"/>
</dbReference>
<feature type="transmembrane region" description="Helical" evidence="1">
    <location>
        <begin position="12"/>
        <end position="36"/>
    </location>
</feature>
<protein>
    <submittedName>
        <fullName evidence="2">Uncharacterized protein</fullName>
    </submittedName>
</protein>
<sequence>MNGLDRVNANKFYMVLPSAQIAIGLLLISIGIVVTFDIKVDLFKGKE</sequence>
<keyword evidence="1" id="KW-0472">Membrane</keyword>
<gene>
    <name evidence="2" type="ordered locus">PMM1844</name>
</gene>
<accession>A8WI57</accession>
<dbReference type="AlphaFoldDB" id="A8WI57"/>
<proteinExistence type="predicted"/>
<evidence type="ECO:0000256" key="1">
    <source>
        <dbReference type="SAM" id="Phobius"/>
    </source>
</evidence>
<evidence type="ECO:0000313" key="3">
    <source>
        <dbReference type="Proteomes" id="UP000001026"/>
    </source>
</evidence>
<keyword evidence="1" id="KW-0812">Transmembrane</keyword>
<reference evidence="2 3" key="1">
    <citation type="journal article" date="2003" name="Nature">
        <title>Genome divergence in two Prochlorococcus ecotypes reflects oceanic niche differentiation.</title>
        <authorList>
            <person name="Rocap G."/>
            <person name="Larimer F.W."/>
            <person name="Lamerdin J.E."/>
            <person name="Malfatti S."/>
            <person name="Chain P."/>
            <person name="Ahlgren N.A."/>
            <person name="Arellano A."/>
            <person name="Coleman M."/>
            <person name="Hauser L."/>
            <person name="Hess W.R."/>
            <person name="Johnson Z.I."/>
            <person name="Land M.L."/>
            <person name="Lindell D."/>
            <person name="Post A.F."/>
            <person name="Regala W."/>
            <person name="Shah M."/>
            <person name="Shaw S.L."/>
            <person name="Steglich C."/>
            <person name="Sullivan M.B."/>
            <person name="Ting C.S."/>
            <person name="Tolonen A."/>
            <person name="Webb E.A."/>
            <person name="Zinser E.R."/>
            <person name="Chisholm S.W."/>
        </authorList>
    </citation>
    <scope>NUCLEOTIDE SEQUENCE [LARGE SCALE GENOMIC DNA]</scope>
    <source>
        <strain evidence="3">CCMP1986 / NIES-2087 / MED4</strain>
    </source>
</reference>
<name>A8WI57_PROMP</name>